<dbReference type="InterPro" id="IPR000873">
    <property type="entry name" value="AMP-dep_synth/lig_dom"/>
</dbReference>
<dbReference type="InterPro" id="IPR042099">
    <property type="entry name" value="ANL_N_sf"/>
</dbReference>
<dbReference type="Proteomes" id="UP001228113">
    <property type="component" value="Chromosome"/>
</dbReference>
<dbReference type="GO" id="GO:0031177">
    <property type="term" value="F:phosphopantetheine binding"/>
    <property type="evidence" value="ECO:0007669"/>
    <property type="project" value="TreeGrafter"/>
</dbReference>
<dbReference type="KEGG" id="msea:METESE_27480"/>
<name>A0AA48H0J6_9BACT</name>
<keyword evidence="2" id="KW-1133">Transmembrane helix</keyword>
<feature type="transmembrane region" description="Helical" evidence="2">
    <location>
        <begin position="1124"/>
        <end position="1148"/>
    </location>
</feature>
<dbReference type="InterPro" id="IPR010071">
    <property type="entry name" value="AA_adenyl_dom"/>
</dbReference>
<feature type="transmembrane region" description="Helical" evidence="2">
    <location>
        <begin position="1092"/>
        <end position="1112"/>
    </location>
</feature>
<dbReference type="Gene3D" id="3.40.50.12780">
    <property type="entry name" value="N-terminal domain of ligase-like"/>
    <property type="match status" value="1"/>
</dbReference>
<dbReference type="SUPFAM" id="SSF47336">
    <property type="entry name" value="ACP-like"/>
    <property type="match status" value="1"/>
</dbReference>
<organism evidence="4 5">
    <name type="scientific">Mesoterricola sediminis</name>
    <dbReference type="NCBI Taxonomy" id="2927980"/>
    <lineage>
        <taxon>Bacteria</taxon>
        <taxon>Pseudomonadati</taxon>
        <taxon>Acidobacteriota</taxon>
        <taxon>Holophagae</taxon>
        <taxon>Holophagales</taxon>
        <taxon>Holophagaceae</taxon>
        <taxon>Mesoterricola</taxon>
    </lineage>
</organism>
<dbReference type="PANTHER" id="PTHR45527:SF1">
    <property type="entry name" value="FATTY ACID SYNTHASE"/>
    <property type="match status" value="1"/>
</dbReference>
<dbReference type="Pfam" id="PF13193">
    <property type="entry name" value="AMP-binding_C"/>
    <property type="match status" value="1"/>
</dbReference>
<dbReference type="Pfam" id="PF00550">
    <property type="entry name" value="PP-binding"/>
    <property type="match status" value="1"/>
</dbReference>
<protein>
    <submittedName>
        <fullName evidence="4">Peptide synthetase</fullName>
    </submittedName>
</protein>
<dbReference type="Gene3D" id="2.160.10.10">
    <property type="entry name" value="Hexapeptide repeat proteins"/>
    <property type="match status" value="2"/>
</dbReference>
<dbReference type="InterPro" id="IPR011004">
    <property type="entry name" value="Trimer_LpxA-like_sf"/>
</dbReference>
<dbReference type="Gene3D" id="3.30.300.30">
    <property type="match status" value="1"/>
</dbReference>
<feature type="region of interest" description="Disordered" evidence="1">
    <location>
        <begin position="811"/>
        <end position="834"/>
    </location>
</feature>
<dbReference type="PANTHER" id="PTHR45527">
    <property type="entry name" value="NONRIBOSOMAL PEPTIDE SYNTHETASE"/>
    <property type="match status" value="1"/>
</dbReference>
<gene>
    <name evidence="4" type="ORF">METESE_27480</name>
</gene>
<dbReference type="InterPro" id="IPR012728">
    <property type="entry name" value="Pls/PosA_C"/>
</dbReference>
<dbReference type="InterPro" id="IPR029058">
    <property type="entry name" value="AB_hydrolase_fold"/>
</dbReference>
<dbReference type="EMBL" id="AP027081">
    <property type="protein sequence ID" value="BDU77790.1"/>
    <property type="molecule type" value="Genomic_DNA"/>
</dbReference>
<dbReference type="PROSITE" id="PS50075">
    <property type="entry name" value="CARRIER"/>
    <property type="match status" value="1"/>
</dbReference>
<feature type="domain" description="Carrier" evidence="3">
    <location>
        <begin position="510"/>
        <end position="587"/>
    </location>
</feature>
<dbReference type="InterPro" id="IPR036736">
    <property type="entry name" value="ACP-like_sf"/>
</dbReference>
<accession>A0AA48H0J6</accession>
<dbReference type="FunFam" id="3.40.50.12780:FF:000012">
    <property type="entry name" value="Non-ribosomal peptide synthetase"/>
    <property type="match status" value="1"/>
</dbReference>
<keyword evidence="5" id="KW-1185">Reference proteome</keyword>
<dbReference type="Pfam" id="PF00501">
    <property type="entry name" value="AMP-binding"/>
    <property type="match status" value="1"/>
</dbReference>
<proteinExistence type="predicted"/>
<dbReference type="NCBIfam" id="TIGR01733">
    <property type="entry name" value="AA-adenyl-dom"/>
    <property type="match status" value="1"/>
</dbReference>
<feature type="transmembrane region" description="Helical" evidence="2">
    <location>
        <begin position="644"/>
        <end position="667"/>
    </location>
</feature>
<keyword evidence="2" id="KW-0812">Transmembrane</keyword>
<dbReference type="CDD" id="cd05930">
    <property type="entry name" value="A_NRPS"/>
    <property type="match status" value="1"/>
</dbReference>
<evidence type="ECO:0000313" key="5">
    <source>
        <dbReference type="Proteomes" id="UP001228113"/>
    </source>
</evidence>
<dbReference type="Gene3D" id="3.40.50.1820">
    <property type="entry name" value="alpha/beta hydrolase"/>
    <property type="match status" value="1"/>
</dbReference>
<keyword evidence="2" id="KW-0472">Membrane</keyword>
<dbReference type="NCBIfam" id="TIGR02353">
    <property type="entry name" value="NRPS_term_dom"/>
    <property type="match status" value="1"/>
</dbReference>
<sequence length="1302" mass="138105">MARPLPHPPPGPPREERLTDLFQETVARHGDRLAVAFGGARLTYRELDAQANRLARLLAERGAGPGVHVGLLLPRSDRALVALLAILKAGAAYVPLDPDYPAERIEAILADAGARLLVSDLGLSGRVGLGAWDLILPAQEGPALAALPPEAPPQRAGPGDPCYAIFTSGSTGRPKGVSISHRAACNLVRAERWIFGVEPGDRVYQGFSLAFDASVEEIWLAFHAGAALVVADAMTARSGPLLPAWLRDQGVTVLSTVPTVLGTFRDDLPGVGLLIVGGEACPPDLVARWAPGRRMVNTYGPTEATVIATWADLEPGRPVTIGRAIPNLEALVLDGDLRPVPDGAEGELCLRGAGLALGYLGRPDLTAERFPAGPGGGRVYRTGDRVRREPGGDLVFLGRLDDQVKVRGFRIELGEIEAALRGAQGILEAAAAVRPGPGADQLVGYVVPRPGAAPAEAELRSALGATLPPYMVPARIVAVPALPLLPSGKLDRAALPPPPPAAAPAEAPEVPLSPAEAELAAAWARLFHRARVGPDEDFFMDLGGHSLLAAVMVSGLRASAAFRDLAVPDVYAFPTVRSLARELSGRAAAAAAPAPPPPASRTRRWLCHLGQAAGLYPLLGHFGLQWLAPYLTYSWLIDHDADRLPALAAALGAVLVMTPAMFLLSIAAKWILLGRVRPGAHPLWGFYHWRWWLASRIQAATPTGFLTGTPWMRVYLRLMGARIGPRTHFASDTLTGFDLLTVGEDTCVGVDARLEAHAVEDGMLRLGAIAIGARCCVGARAVVSPGSVLEDGAELGDLSLLPEGGRIPAGARWTGSPARPAPPGPPRGEPDRPPRRRVVAMALAQGAGAFLAPVVYLLAILPGMLALNELWIRIPGFFGYLWAVPLAALSYVVLLALVILGVKRLALPRAEPGTYGLCSAFYLRKWFTDQLLEISLDLLGPLYATLYLNPWYRALGARIGPRAEISTAGAASPDLLDIGEETFVADAVSLGTPRYDLGRITLATTRVGRRAFVGNSASVPGGTVLGDEALLGVLSAPPLDPAEAARTDASWLGSPAIHLPRRARAQGFGEEATFRPSRSLVLRRLVIEYFRVTLPATGFTLLTCLLLTGLTVLEEKLGLLRTAILFPALYFAAGIAACLGTAAVKWLLMGRYRPGEKPLWCGFVWRTELVSALHENLAVPWLLGLAQGTPLVPLYFRLMGARIGAGVHMETTWLTEWDLVEIGDGACLGPDCTIQTHLFEDRVMKLSTVRIGPGCAVGTDAVVLYDTRMEPGSRLGGLSLLMKGEVLPAGTAWQGSPARRVG</sequence>
<dbReference type="GO" id="GO:0043041">
    <property type="term" value="P:amino acid activation for nonribosomal peptide biosynthetic process"/>
    <property type="evidence" value="ECO:0007669"/>
    <property type="project" value="TreeGrafter"/>
</dbReference>
<dbReference type="InterPro" id="IPR009081">
    <property type="entry name" value="PP-bd_ACP"/>
</dbReference>
<feature type="transmembrane region" description="Helical" evidence="2">
    <location>
        <begin position="838"/>
        <end position="860"/>
    </location>
</feature>
<dbReference type="InterPro" id="IPR025110">
    <property type="entry name" value="AMP-bd_C"/>
</dbReference>
<dbReference type="InterPro" id="IPR045851">
    <property type="entry name" value="AMP-bd_C_sf"/>
</dbReference>
<dbReference type="SUPFAM" id="SSF51161">
    <property type="entry name" value="Trimeric LpxA-like enzymes"/>
    <property type="match status" value="3"/>
</dbReference>
<evidence type="ECO:0000259" key="3">
    <source>
        <dbReference type="PROSITE" id="PS50075"/>
    </source>
</evidence>
<dbReference type="SUPFAM" id="SSF56801">
    <property type="entry name" value="Acetyl-CoA synthetase-like"/>
    <property type="match status" value="1"/>
</dbReference>
<evidence type="ECO:0000256" key="2">
    <source>
        <dbReference type="SAM" id="Phobius"/>
    </source>
</evidence>
<evidence type="ECO:0000313" key="4">
    <source>
        <dbReference type="EMBL" id="BDU77790.1"/>
    </source>
</evidence>
<reference evidence="4" key="1">
    <citation type="journal article" date="2023" name="Int. J. Syst. Evol. Microbiol.">
        <title>Mesoterricola silvestris gen. nov., sp. nov., Mesoterricola sediminis sp. nov., Geothrix oryzae sp. nov., Geothrix edaphica sp. nov., Geothrix rubra sp. nov., and Geothrix limicola sp. nov., six novel members of Acidobacteriota isolated from soils.</title>
        <authorList>
            <person name="Itoh H."/>
            <person name="Sugisawa Y."/>
            <person name="Mise K."/>
            <person name="Xu Z."/>
            <person name="Kuniyasu M."/>
            <person name="Ushijima N."/>
            <person name="Kawano K."/>
            <person name="Kobayashi E."/>
            <person name="Shiratori Y."/>
            <person name="Masuda Y."/>
            <person name="Senoo K."/>
        </authorList>
    </citation>
    <scope>NUCLEOTIDE SEQUENCE</scope>
    <source>
        <strain evidence="4">W786</strain>
    </source>
</reference>
<evidence type="ECO:0000256" key="1">
    <source>
        <dbReference type="SAM" id="MobiDB-lite"/>
    </source>
</evidence>
<dbReference type="GO" id="GO:0005737">
    <property type="term" value="C:cytoplasm"/>
    <property type="evidence" value="ECO:0007669"/>
    <property type="project" value="TreeGrafter"/>
</dbReference>
<feature type="transmembrane region" description="Helical" evidence="2">
    <location>
        <begin position="880"/>
        <end position="902"/>
    </location>
</feature>
<dbReference type="GO" id="GO:0044550">
    <property type="term" value="P:secondary metabolite biosynthetic process"/>
    <property type="evidence" value="ECO:0007669"/>
    <property type="project" value="TreeGrafter"/>
</dbReference>
<dbReference type="RefSeq" id="WP_316410421.1">
    <property type="nucleotide sequence ID" value="NZ_AP027081.1"/>
</dbReference>